<proteinExistence type="evidence at transcript level"/>
<dbReference type="GO" id="GO:0005344">
    <property type="term" value="F:oxygen carrier activity"/>
    <property type="evidence" value="ECO:0007669"/>
    <property type="project" value="UniProtKB-UniRule"/>
</dbReference>
<dbReference type="SUPFAM" id="SSF46458">
    <property type="entry name" value="Globin-like"/>
    <property type="match status" value="1"/>
</dbReference>
<dbReference type="InterPro" id="IPR002335">
    <property type="entry name" value="Myoglobin"/>
</dbReference>
<dbReference type="Pfam" id="PF00042">
    <property type="entry name" value="Globin"/>
    <property type="match status" value="1"/>
</dbReference>
<dbReference type="GO" id="GO:0070062">
    <property type="term" value="C:extracellular exosome"/>
    <property type="evidence" value="ECO:0007669"/>
    <property type="project" value="TreeGrafter"/>
</dbReference>
<feature type="non-terminal residue" evidence="16">
    <location>
        <position position="1"/>
    </location>
</feature>
<dbReference type="InterPro" id="IPR012292">
    <property type="entry name" value="Globin/Proto"/>
</dbReference>
<dbReference type="GO" id="GO:0020037">
    <property type="term" value="F:heme binding"/>
    <property type="evidence" value="ECO:0007669"/>
    <property type="project" value="UniProtKB-UniRule"/>
</dbReference>
<evidence type="ECO:0000256" key="9">
    <source>
        <dbReference type="ARBA" id="ARBA00023179"/>
    </source>
</evidence>
<feature type="domain" description="Globin" evidence="15">
    <location>
        <begin position="3"/>
        <end position="148"/>
    </location>
</feature>
<dbReference type="SMR" id="A0A1C4HCZ4"/>
<dbReference type="GO" id="GO:0019825">
    <property type="term" value="F:oxygen binding"/>
    <property type="evidence" value="ECO:0007669"/>
    <property type="project" value="UniProtKB-UniRule"/>
</dbReference>
<evidence type="ECO:0000256" key="6">
    <source>
        <dbReference type="ARBA" id="ARBA00022723"/>
    </source>
</evidence>
<comment type="catalytic activity">
    <reaction evidence="11">
        <text>Fe(III)-heme b-[protein] + nitric oxide + H2O = Fe(II)-heme b-[protein] + nitrite + 2 H(+)</text>
        <dbReference type="Rhea" id="RHEA:77711"/>
        <dbReference type="Rhea" id="RHEA-COMP:18975"/>
        <dbReference type="Rhea" id="RHEA-COMP:18976"/>
        <dbReference type="ChEBI" id="CHEBI:15377"/>
        <dbReference type="ChEBI" id="CHEBI:15378"/>
        <dbReference type="ChEBI" id="CHEBI:16301"/>
        <dbReference type="ChEBI" id="CHEBI:16480"/>
        <dbReference type="ChEBI" id="CHEBI:55376"/>
        <dbReference type="ChEBI" id="CHEBI:60344"/>
    </reaction>
    <physiologicalReaction direction="right-to-left" evidence="11">
        <dbReference type="Rhea" id="RHEA:77713"/>
    </physiologicalReaction>
</comment>
<dbReference type="GO" id="GO:0016491">
    <property type="term" value="F:oxidoreductase activity"/>
    <property type="evidence" value="ECO:0007669"/>
    <property type="project" value="UniProtKB-KW"/>
</dbReference>
<evidence type="ECO:0000256" key="1">
    <source>
        <dbReference type="ARBA" id="ARBA00008705"/>
    </source>
</evidence>
<keyword evidence="3" id="KW-0963">Cytoplasm</keyword>
<dbReference type="AlphaFoldDB" id="A0A1C4HCZ4"/>
<evidence type="ECO:0000256" key="4">
    <source>
        <dbReference type="ARBA" id="ARBA00022617"/>
    </source>
</evidence>
<comment type="subcellular location">
    <subcellularLocation>
        <location evidence="10">Cytoplasm</location>
        <location evidence="10">Sarcoplasm</location>
    </subcellularLocation>
</comment>
<dbReference type="InterPro" id="IPR009050">
    <property type="entry name" value="Globin-like_sf"/>
</dbReference>
<evidence type="ECO:0000256" key="10">
    <source>
        <dbReference type="ARBA" id="ARBA00044498"/>
    </source>
</evidence>
<comment type="catalytic activity">
    <reaction evidence="12">
        <text>H2O2 + AH2 = A + 2 H2O</text>
        <dbReference type="Rhea" id="RHEA:30275"/>
        <dbReference type="ChEBI" id="CHEBI:13193"/>
        <dbReference type="ChEBI" id="CHEBI:15377"/>
        <dbReference type="ChEBI" id="CHEBI:16240"/>
        <dbReference type="ChEBI" id="CHEBI:17499"/>
    </reaction>
</comment>
<dbReference type="PRINTS" id="PR00613">
    <property type="entry name" value="MYOGLOBIN"/>
</dbReference>
<gene>
    <name evidence="16" type="primary">Mb4</name>
</gene>
<evidence type="ECO:0000256" key="3">
    <source>
        <dbReference type="ARBA" id="ARBA00022490"/>
    </source>
</evidence>
<keyword evidence="6 14" id="KW-0479">Metal-binding</keyword>
<evidence type="ECO:0000256" key="2">
    <source>
        <dbReference type="ARBA" id="ARBA00022448"/>
    </source>
</evidence>
<evidence type="ECO:0000259" key="15">
    <source>
        <dbReference type="PROSITE" id="PS01033"/>
    </source>
</evidence>
<dbReference type="PROSITE" id="PS01033">
    <property type="entry name" value="GLOBIN"/>
    <property type="match status" value="1"/>
</dbReference>
<dbReference type="Gene3D" id="1.10.490.10">
    <property type="entry name" value="Globins"/>
    <property type="match status" value="1"/>
</dbReference>
<comment type="function">
    <text evidence="14">Monomeric heme protein which primary function is to store oxygen and facilitate its diffusion within muscle tissues. Reversibly binds oxygen through a pentacoordinated heme iron and enables its timely and efficient release as needed during periods of heightened demand. Depending on the oxidative conditions of tissues and cells, and in addition to its ability to bind oxygen, it also has a nitrite reductase activity whereby it regulates the production of bioactive nitric oxide. Under stress conditions, like hypoxia and anoxia, it also protects cells against reactive oxygen species thanks to its pseudoperoxidase activity.</text>
</comment>
<keyword evidence="5 13" id="KW-0561">Oxygen transport</keyword>
<accession>A0A1C4HCZ4</accession>
<evidence type="ECO:0000256" key="13">
    <source>
        <dbReference type="RuleBase" id="RU000356"/>
    </source>
</evidence>
<protein>
    <recommendedName>
        <fullName evidence="14">Myoglobin</fullName>
    </recommendedName>
</protein>
<keyword evidence="8 14" id="KW-0408">Iron</keyword>
<evidence type="ECO:0000256" key="5">
    <source>
        <dbReference type="ARBA" id="ARBA00022621"/>
    </source>
</evidence>
<comment type="similarity">
    <text evidence="1 13">Belongs to the globin family.</text>
</comment>
<dbReference type="GO" id="GO:0046872">
    <property type="term" value="F:metal ion binding"/>
    <property type="evidence" value="ECO:0007669"/>
    <property type="project" value="UniProtKB-KW"/>
</dbReference>
<keyword evidence="4 13" id="KW-0349">Heme</keyword>
<evidence type="ECO:0000256" key="8">
    <source>
        <dbReference type="ARBA" id="ARBA00023004"/>
    </source>
</evidence>
<dbReference type="GO" id="GO:0016528">
    <property type="term" value="C:sarcoplasm"/>
    <property type="evidence" value="ECO:0007669"/>
    <property type="project" value="UniProtKB-SubCell"/>
</dbReference>
<dbReference type="PANTHER" id="PTHR47132:SF1">
    <property type="entry name" value="MYOGLOBIN"/>
    <property type="match status" value="1"/>
</dbReference>
<dbReference type="InterPro" id="IPR000971">
    <property type="entry name" value="Globin"/>
</dbReference>
<evidence type="ECO:0000256" key="11">
    <source>
        <dbReference type="ARBA" id="ARBA00048118"/>
    </source>
</evidence>
<keyword evidence="7" id="KW-0560">Oxidoreductase</keyword>
<dbReference type="PANTHER" id="PTHR47132">
    <property type="entry name" value="MYOGLOBIN"/>
    <property type="match status" value="1"/>
</dbReference>
<evidence type="ECO:0000256" key="14">
    <source>
        <dbReference type="RuleBase" id="RU251113"/>
    </source>
</evidence>
<sequence length="150" mass="16916">MAGLSEVQWNELLAFWDKYVAPSSSEHGKHILIRMFQTEKATQTLFSKFKDIPTSDLAVNADVKKHGGVVVDFLGKLLKLKGQNDSQLHTMAESHKNKHKIPLDYFQVISSVIDVYVNENLPEEYAPVRQSMKSALNQIANGLKDNYAKV</sequence>
<keyword evidence="9 14" id="KW-0514">Muscle protein</keyword>
<evidence type="ECO:0000256" key="12">
    <source>
        <dbReference type="ARBA" id="ARBA00049931"/>
    </source>
</evidence>
<feature type="non-terminal residue" evidence="16">
    <location>
        <position position="150"/>
    </location>
</feature>
<evidence type="ECO:0000256" key="7">
    <source>
        <dbReference type="ARBA" id="ARBA00023002"/>
    </source>
</evidence>
<evidence type="ECO:0000313" key="16">
    <source>
        <dbReference type="EMBL" id="SCC90955.1"/>
    </source>
</evidence>
<organism evidence="16">
    <name type="scientific">Protopterus annectens</name>
    <name type="common">African lungfish</name>
    <dbReference type="NCBI Taxonomy" id="7888"/>
    <lineage>
        <taxon>Eukaryota</taxon>
        <taxon>Metazoa</taxon>
        <taxon>Chordata</taxon>
        <taxon>Craniata</taxon>
        <taxon>Vertebrata</taxon>
        <taxon>Euteleostomi</taxon>
        <taxon>Dipnomorpha</taxon>
        <taxon>Ceratodontiformes</taxon>
        <taxon>Lepidosirenoidei</taxon>
        <taxon>Protopteridae</taxon>
        <taxon>Protopterus</taxon>
    </lineage>
</organism>
<reference evidence="16" key="1">
    <citation type="journal article" name="Mol. Biol. Evol.">
        <title>Unusual Diversity of Myoglobin Genes in the Lungfish.</title>
        <authorList>
            <person name="Koch J"/>
            <person name="Luedemann J"/>
            <person name="Spies R"/>
            <person name="Last M"/>
            <person name="Amemiya CTT"/>
            <person name="Burmester T"/>
        </authorList>
    </citation>
    <scope>NUCLEOTIDE SEQUENCE</scope>
    <source>
        <tissue evidence="16">Mixed tissue</tissue>
    </source>
</reference>
<name>A0A1C4HCZ4_PROAN</name>
<dbReference type="EMBL" id="LT604993">
    <property type="protein sequence ID" value="SCC90955.1"/>
    <property type="molecule type" value="mRNA"/>
</dbReference>
<keyword evidence="2 13" id="KW-0813">Transport</keyword>
<dbReference type="OrthoDB" id="6344802at2759"/>